<dbReference type="EMBL" id="JAUZMZ010000013">
    <property type="protein sequence ID" value="MEE2031324.1"/>
    <property type="molecule type" value="Genomic_DNA"/>
</dbReference>
<reference evidence="1 2" key="1">
    <citation type="submission" date="2023-08" db="EMBL/GenBank/DDBJ databases">
        <authorList>
            <person name="Girao M."/>
            <person name="Carvalho M.F."/>
        </authorList>
    </citation>
    <scope>NUCLEOTIDE SEQUENCE [LARGE SCALE GENOMIC DNA]</scope>
    <source>
        <strain evidence="1 2">CC-R104</strain>
    </source>
</reference>
<sequence>MTFRVLVCMGSNWALRLSSSTGRNSRFLRRKPCCQLLQHGPSMFVGRRWSLHCRVGGTDTVIGLGEPVSRIGNGFAALLTVVGLAFVRGRAGPVEAGEQIGHQPQRRGHRLGCRPDQSAGDAVAVEDVGDVDAGPAVGIDTGIEQEVADRSDVSALSAGRIVDAAK</sequence>
<accession>A0ABU7JMP9</accession>
<organism evidence="1 2">
    <name type="scientific">Rhodococcus chondri</name>
    <dbReference type="NCBI Taxonomy" id="3065941"/>
    <lineage>
        <taxon>Bacteria</taxon>
        <taxon>Bacillati</taxon>
        <taxon>Actinomycetota</taxon>
        <taxon>Actinomycetes</taxon>
        <taxon>Mycobacteriales</taxon>
        <taxon>Nocardiaceae</taxon>
        <taxon>Rhodococcus</taxon>
    </lineage>
</organism>
<evidence type="ECO:0000313" key="1">
    <source>
        <dbReference type="EMBL" id="MEE2031324.1"/>
    </source>
</evidence>
<name>A0ABU7JMP9_9NOCA</name>
<protein>
    <submittedName>
        <fullName evidence="1">Uncharacterized protein</fullName>
    </submittedName>
</protein>
<proteinExistence type="predicted"/>
<gene>
    <name evidence="1" type="ORF">Q8814_04230</name>
</gene>
<dbReference type="Proteomes" id="UP001331936">
    <property type="component" value="Unassembled WGS sequence"/>
</dbReference>
<keyword evidence="2" id="KW-1185">Reference proteome</keyword>
<comment type="caution">
    <text evidence="1">The sequence shown here is derived from an EMBL/GenBank/DDBJ whole genome shotgun (WGS) entry which is preliminary data.</text>
</comment>
<evidence type="ECO:0000313" key="2">
    <source>
        <dbReference type="Proteomes" id="UP001331936"/>
    </source>
</evidence>